<reference evidence="3" key="1">
    <citation type="submission" date="2018-01" db="EMBL/GenBank/DDBJ databases">
        <title>An insight into the sialome of Amazonian anophelines.</title>
        <authorList>
            <person name="Ribeiro J.M."/>
            <person name="Scarpassa V."/>
            <person name="Calvo E."/>
        </authorList>
    </citation>
    <scope>NUCLEOTIDE SEQUENCE</scope>
    <source>
        <tissue evidence="3">Salivary glands</tissue>
    </source>
</reference>
<organism evidence="3">
    <name type="scientific">Anopheles marajoara</name>
    <dbReference type="NCBI Taxonomy" id="58244"/>
    <lineage>
        <taxon>Eukaryota</taxon>
        <taxon>Metazoa</taxon>
        <taxon>Ecdysozoa</taxon>
        <taxon>Arthropoda</taxon>
        <taxon>Hexapoda</taxon>
        <taxon>Insecta</taxon>
        <taxon>Pterygota</taxon>
        <taxon>Neoptera</taxon>
        <taxon>Endopterygota</taxon>
        <taxon>Diptera</taxon>
        <taxon>Nematocera</taxon>
        <taxon>Culicoidea</taxon>
        <taxon>Culicidae</taxon>
        <taxon>Anophelinae</taxon>
        <taxon>Anopheles</taxon>
    </lineage>
</organism>
<accession>A0A2M4C9L7</accession>
<dbReference type="EMBL" id="GGFJ01012876">
    <property type="protein sequence ID" value="MBW62017.1"/>
    <property type="molecule type" value="Transcribed_RNA"/>
</dbReference>
<evidence type="ECO:0000256" key="1">
    <source>
        <dbReference type="SAM" id="MobiDB-lite"/>
    </source>
</evidence>
<sequence length="92" mass="10563">MLFYILLIFSIQIKSIFVANIHGDHETSRLSMQLILTDATAKPKSSQQTDRRLLSNIPTEKKTYYRMNRSRNPTQVGNGSPAAAARRRREEL</sequence>
<proteinExistence type="predicted"/>
<feature type="chain" id="PRO_5014688810" evidence="2">
    <location>
        <begin position="19"/>
        <end position="92"/>
    </location>
</feature>
<feature type="signal peptide" evidence="2">
    <location>
        <begin position="1"/>
        <end position="18"/>
    </location>
</feature>
<keyword evidence="2" id="KW-0732">Signal</keyword>
<feature type="region of interest" description="Disordered" evidence="1">
    <location>
        <begin position="68"/>
        <end position="92"/>
    </location>
</feature>
<evidence type="ECO:0000313" key="3">
    <source>
        <dbReference type="EMBL" id="MBW62017.1"/>
    </source>
</evidence>
<dbReference type="AlphaFoldDB" id="A0A2M4C9L7"/>
<protein>
    <submittedName>
        <fullName evidence="3">Putative secreted protein</fullName>
    </submittedName>
</protein>
<evidence type="ECO:0000256" key="2">
    <source>
        <dbReference type="SAM" id="SignalP"/>
    </source>
</evidence>
<name>A0A2M4C9L7_9DIPT</name>